<dbReference type="AlphaFoldDB" id="A0A2A9MNH1"/>
<dbReference type="GO" id="GO:0140647">
    <property type="term" value="P:P450-containing electron transport chain"/>
    <property type="evidence" value="ECO:0007669"/>
    <property type="project" value="InterPro"/>
</dbReference>
<keyword evidence="5" id="KW-0411">Iron-sulfur</keyword>
<evidence type="ECO:0000313" key="9">
    <source>
        <dbReference type="EMBL" id="PFH37240.1"/>
    </source>
</evidence>
<accession>A0A2A9MNH1</accession>
<dbReference type="PANTHER" id="PTHR23426">
    <property type="entry name" value="FERREDOXIN/ADRENODOXIN"/>
    <property type="match status" value="1"/>
</dbReference>
<proteinExistence type="inferred from homology"/>
<dbReference type="InterPro" id="IPR001041">
    <property type="entry name" value="2Fe-2S_ferredoxin-type"/>
</dbReference>
<dbReference type="CDD" id="cd00207">
    <property type="entry name" value="fer2"/>
    <property type="match status" value="1"/>
</dbReference>
<keyword evidence="4" id="KW-0408">Iron</keyword>
<dbReference type="InterPro" id="IPR018298">
    <property type="entry name" value="Adrenodoxin_Fe-S_BS"/>
</dbReference>
<dbReference type="InterPro" id="IPR001055">
    <property type="entry name" value="Adrenodoxin-like"/>
</dbReference>
<feature type="region of interest" description="Disordered" evidence="7">
    <location>
        <begin position="141"/>
        <end position="175"/>
    </location>
</feature>
<dbReference type="RefSeq" id="XP_029221249.1">
    <property type="nucleotide sequence ID" value="XM_029362284.1"/>
</dbReference>
<evidence type="ECO:0000256" key="4">
    <source>
        <dbReference type="ARBA" id="ARBA00023004"/>
    </source>
</evidence>
<protein>
    <submittedName>
        <fullName evidence="9">Putative ferredoxin</fullName>
    </submittedName>
</protein>
<evidence type="ECO:0000313" key="10">
    <source>
        <dbReference type="Proteomes" id="UP000224006"/>
    </source>
</evidence>
<dbReference type="PRINTS" id="PR00355">
    <property type="entry name" value="ADRENODOXIN"/>
</dbReference>
<dbReference type="PROSITE" id="PS00814">
    <property type="entry name" value="ADX"/>
    <property type="match status" value="1"/>
</dbReference>
<reference evidence="9 10" key="1">
    <citation type="submission" date="2017-09" db="EMBL/GenBank/DDBJ databases">
        <title>Genome sequencing of Besnoitia besnoiti strain Bb-Ger1.</title>
        <authorList>
            <person name="Schares G."/>
            <person name="Venepally P."/>
            <person name="Lorenzi H.A."/>
        </authorList>
    </citation>
    <scope>NUCLEOTIDE SEQUENCE [LARGE SCALE GENOMIC DNA]</scope>
    <source>
        <strain evidence="9 10">Bb-Ger1</strain>
    </source>
</reference>
<evidence type="ECO:0000256" key="6">
    <source>
        <dbReference type="ARBA" id="ARBA00034078"/>
    </source>
</evidence>
<dbReference type="OrthoDB" id="268593at2759"/>
<keyword evidence="2" id="KW-0001">2Fe-2S</keyword>
<keyword evidence="3" id="KW-0479">Metal-binding</keyword>
<dbReference type="InterPro" id="IPR012675">
    <property type="entry name" value="Beta-grasp_dom_sf"/>
</dbReference>
<dbReference type="GO" id="GO:0009055">
    <property type="term" value="F:electron transfer activity"/>
    <property type="evidence" value="ECO:0007669"/>
    <property type="project" value="TreeGrafter"/>
</dbReference>
<dbReference type="GO" id="GO:0046872">
    <property type="term" value="F:metal ion binding"/>
    <property type="evidence" value="ECO:0007669"/>
    <property type="project" value="UniProtKB-KW"/>
</dbReference>
<dbReference type="STRING" id="94643.A0A2A9MNH1"/>
<comment type="caution">
    <text evidence="9">The sequence shown here is derived from an EMBL/GenBank/DDBJ whole genome shotgun (WGS) entry which is preliminary data.</text>
</comment>
<dbReference type="InterPro" id="IPR036010">
    <property type="entry name" value="2Fe-2S_ferredoxin-like_sf"/>
</dbReference>
<dbReference type="GO" id="GO:0005739">
    <property type="term" value="C:mitochondrion"/>
    <property type="evidence" value="ECO:0007669"/>
    <property type="project" value="TreeGrafter"/>
</dbReference>
<name>A0A2A9MNH1_BESBE</name>
<dbReference type="GO" id="GO:0051537">
    <property type="term" value="F:2 iron, 2 sulfur cluster binding"/>
    <property type="evidence" value="ECO:0007669"/>
    <property type="project" value="UniProtKB-KW"/>
</dbReference>
<dbReference type="Proteomes" id="UP000224006">
    <property type="component" value="Chromosome II"/>
</dbReference>
<evidence type="ECO:0000259" key="8">
    <source>
        <dbReference type="PROSITE" id="PS51085"/>
    </source>
</evidence>
<sequence length="286" mass="30043">MRARRLSRCVRGILGVAQRHASPSSPSFSSPFAVANARPFSSSSSAFFAVLSVPLKQEGACALRLFASWTSSSSSCARHSCLSASSVSRAPAGVRPLSSSLPSEVPPLPSSILQPRLLFSAAPQSEPSVCGKRGFLWFGKKDGEEGTPRAAAETTSESASEGATQSASGAQAAGGAPTVTFVSADEQTKLPCTYRPGQTLLMVALENEVGIEGACGGQCACSTCHVILNEKDFSKFPEPDDDEQDMLDLAVHTTNTSRLGCQLKLTEDHSGLEVRLPAATVNQMYR</sequence>
<dbReference type="PROSITE" id="PS51085">
    <property type="entry name" value="2FE2S_FER_2"/>
    <property type="match status" value="1"/>
</dbReference>
<dbReference type="EMBL" id="NWUJ01000002">
    <property type="protein sequence ID" value="PFH37240.1"/>
    <property type="molecule type" value="Genomic_DNA"/>
</dbReference>
<comment type="similarity">
    <text evidence="1">Belongs to the adrenodoxin/putidaredoxin family.</text>
</comment>
<dbReference type="SUPFAM" id="SSF54292">
    <property type="entry name" value="2Fe-2S ferredoxin-like"/>
    <property type="match status" value="1"/>
</dbReference>
<feature type="compositionally biased region" description="Low complexity" evidence="7">
    <location>
        <begin position="150"/>
        <end position="175"/>
    </location>
</feature>
<evidence type="ECO:0000256" key="1">
    <source>
        <dbReference type="ARBA" id="ARBA00010914"/>
    </source>
</evidence>
<keyword evidence="10" id="KW-1185">Reference proteome</keyword>
<dbReference type="KEGG" id="bbes:BESB_036980"/>
<dbReference type="PANTHER" id="PTHR23426:SF65">
    <property type="entry name" value="FERREDOXIN-2, MITOCHONDRIAL"/>
    <property type="match status" value="1"/>
</dbReference>
<dbReference type="VEuPathDB" id="ToxoDB:BESB_036980"/>
<dbReference type="Gene3D" id="3.10.20.30">
    <property type="match status" value="1"/>
</dbReference>
<dbReference type="Pfam" id="PF00111">
    <property type="entry name" value="Fer2"/>
    <property type="match status" value="1"/>
</dbReference>
<feature type="domain" description="2Fe-2S ferredoxin-type" evidence="8">
    <location>
        <begin position="177"/>
        <end position="280"/>
    </location>
</feature>
<comment type="cofactor">
    <cofactor evidence="6">
        <name>[2Fe-2S] cluster</name>
        <dbReference type="ChEBI" id="CHEBI:190135"/>
    </cofactor>
</comment>
<evidence type="ECO:0000256" key="3">
    <source>
        <dbReference type="ARBA" id="ARBA00022723"/>
    </source>
</evidence>
<evidence type="ECO:0000256" key="5">
    <source>
        <dbReference type="ARBA" id="ARBA00023014"/>
    </source>
</evidence>
<evidence type="ECO:0000256" key="2">
    <source>
        <dbReference type="ARBA" id="ARBA00022714"/>
    </source>
</evidence>
<evidence type="ECO:0000256" key="7">
    <source>
        <dbReference type="SAM" id="MobiDB-lite"/>
    </source>
</evidence>
<organism evidence="9 10">
    <name type="scientific">Besnoitia besnoiti</name>
    <name type="common">Apicomplexan protozoan</name>
    <dbReference type="NCBI Taxonomy" id="94643"/>
    <lineage>
        <taxon>Eukaryota</taxon>
        <taxon>Sar</taxon>
        <taxon>Alveolata</taxon>
        <taxon>Apicomplexa</taxon>
        <taxon>Conoidasida</taxon>
        <taxon>Coccidia</taxon>
        <taxon>Eucoccidiorida</taxon>
        <taxon>Eimeriorina</taxon>
        <taxon>Sarcocystidae</taxon>
        <taxon>Besnoitia</taxon>
    </lineage>
</organism>
<dbReference type="GeneID" id="40308679"/>
<gene>
    <name evidence="9" type="ORF">BESB_036980</name>
</gene>